<evidence type="ECO:0000313" key="1">
    <source>
        <dbReference type="EMBL" id="HGH60295.1"/>
    </source>
</evidence>
<accession>A0A7C4EWB1</accession>
<comment type="caution">
    <text evidence="1">The sequence shown here is derived from an EMBL/GenBank/DDBJ whole genome shotgun (WGS) entry which is preliminary data.</text>
</comment>
<dbReference type="AlphaFoldDB" id="A0A7C4EWB1"/>
<dbReference type="InterPro" id="IPR036388">
    <property type="entry name" value="WH-like_DNA-bd_sf"/>
</dbReference>
<gene>
    <name evidence="1" type="ORF">ENV54_03235</name>
</gene>
<dbReference type="Pfam" id="PF13565">
    <property type="entry name" value="HTH_32"/>
    <property type="match status" value="1"/>
</dbReference>
<protein>
    <submittedName>
        <fullName evidence="1">Helix-turn-helix domain-containing protein</fullName>
    </submittedName>
</protein>
<organism evidence="1">
    <name type="scientific">Desulfomonile tiedjei</name>
    <dbReference type="NCBI Taxonomy" id="2358"/>
    <lineage>
        <taxon>Bacteria</taxon>
        <taxon>Pseudomonadati</taxon>
        <taxon>Thermodesulfobacteriota</taxon>
        <taxon>Desulfomonilia</taxon>
        <taxon>Desulfomonilales</taxon>
        <taxon>Desulfomonilaceae</taxon>
        <taxon>Desulfomonile</taxon>
    </lineage>
</organism>
<dbReference type="EMBL" id="DTGT01000106">
    <property type="protein sequence ID" value="HGH60295.1"/>
    <property type="molecule type" value="Genomic_DNA"/>
</dbReference>
<dbReference type="SUPFAM" id="SSF46689">
    <property type="entry name" value="Homeodomain-like"/>
    <property type="match status" value="1"/>
</dbReference>
<dbReference type="Gene3D" id="1.10.10.10">
    <property type="entry name" value="Winged helix-like DNA-binding domain superfamily/Winged helix DNA-binding domain"/>
    <property type="match status" value="1"/>
</dbReference>
<name>A0A7C4EWB1_9BACT</name>
<proteinExistence type="predicted"/>
<sequence length="519" mass="56809">MPYTIPKCYFETMGYKATPLDMGHRERAQLEEWARSKNAPRRLIFRSKICLLAAEGLSNSQIAQRLKTSRATVRLWKQRFLEAGPEALLHDAPRGPSPKKINERVRAEIIKAATRFEGTPGFRWTTRTLAKALGVSNATVSRVWRSHGVGVAKRKRKPGSKSTELGTAGCEIVGIYAAPSVLVVATRDKEAGAPIVHRQDDGRLDVNGPCTEHLGDKGTTDQTGSYGLRMVGALDIEEKICFKPTDGEMGHENLLAFLEPFAQQGSANGRRRILLFAPSQEVKSTVESVAASTPGLEVLVLPNAPDPCGDSDSLLCEQLERLRLTTDPRKLVGLLRAVNALTTQADLDKEPVVWSSLCTTSQERHASETVSRAVRALGRYICHLITSNGAKPRFLCWLGGNPVNWKQKLESFFAAAAFAEEGEHNMAREIALTPVPDARESLGIASEFSKAFVAAAFAEENCHDMAADFLVSAAPRRSFLEEVGLVGVRVRYGLVSAERSFADMVGLSGVRYRVLTLQL</sequence>
<dbReference type="InterPro" id="IPR009057">
    <property type="entry name" value="Homeodomain-like_sf"/>
</dbReference>
<reference evidence="1" key="1">
    <citation type="journal article" date="2020" name="mSystems">
        <title>Genome- and Community-Level Interaction Insights into Carbon Utilization and Element Cycling Functions of Hydrothermarchaeota in Hydrothermal Sediment.</title>
        <authorList>
            <person name="Zhou Z."/>
            <person name="Liu Y."/>
            <person name="Xu W."/>
            <person name="Pan J."/>
            <person name="Luo Z.H."/>
            <person name="Li M."/>
        </authorList>
    </citation>
    <scope>NUCLEOTIDE SEQUENCE [LARGE SCALE GENOMIC DNA]</scope>
    <source>
        <strain evidence="1">SpSt-769</strain>
    </source>
</reference>